<evidence type="ECO:0000313" key="4">
    <source>
        <dbReference type="Proteomes" id="UP000011087"/>
    </source>
</evidence>
<dbReference type="HOGENOM" id="CLU_689733_0_0_1"/>
<keyword evidence="4" id="KW-1185">Reference proteome</keyword>
<protein>
    <submittedName>
        <fullName evidence="2 3">Uncharacterized protein</fullName>
    </submittedName>
</protein>
<evidence type="ECO:0000256" key="1">
    <source>
        <dbReference type="SAM" id="MobiDB-lite"/>
    </source>
</evidence>
<organism evidence="2">
    <name type="scientific">Guillardia theta (strain CCMP2712)</name>
    <name type="common">Cryptophyte</name>
    <dbReference type="NCBI Taxonomy" id="905079"/>
    <lineage>
        <taxon>Eukaryota</taxon>
        <taxon>Cryptophyceae</taxon>
        <taxon>Pyrenomonadales</taxon>
        <taxon>Geminigeraceae</taxon>
        <taxon>Guillardia</taxon>
    </lineage>
</organism>
<dbReference type="GeneID" id="17303043"/>
<evidence type="ECO:0000313" key="3">
    <source>
        <dbReference type="EnsemblProtists" id="EKX46174"/>
    </source>
</evidence>
<reference evidence="4" key="2">
    <citation type="submission" date="2012-11" db="EMBL/GenBank/DDBJ databases">
        <authorList>
            <person name="Kuo A."/>
            <person name="Curtis B.A."/>
            <person name="Tanifuji G."/>
            <person name="Burki F."/>
            <person name="Gruber A."/>
            <person name="Irimia M."/>
            <person name="Maruyama S."/>
            <person name="Arias M.C."/>
            <person name="Ball S.G."/>
            <person name="Gile G.H."/>
            <person name="Hirakawa Y."/>
            <person name="Hopkins J.F."/>
            <person name="Rensing S.A."/>
            <person name="Schmutz J."/>
            <person name="Symeonidi A."/>
            <person name="Elias M."/>
            <person name="Eveleigh R.J."/>
            <person name="Herman E.K."/>
            <person name="Klute M.J."/>
            <person name="Nakayama T."/>
            <person name="Obornik M."/>
            <person name="Reyes-Prieto A."/>
            <person name="Armbrust E.V."/>
            <person name="Aves S.J."/>
            <person name="Beiko R.G."/>
            <person name="Coutinho P."/>
            <person name="Dacks J.B."/>
            <person name="Durnford D.G."/>
            <person name="Fast N.M."/>
            <person name="Green B.R."/>
            <person name="Grisdale C."/>
            <person name="Hempe F."/>
            <person name="Henrissat B."/>
            <person name="Hoppner M.P."/>
            <person name="Ishida K.-I."/>
            <person name="Kim E."/>
            <person name="Koreny L."/>
            <person name="Kroth P.G."/>
            <person name="Liu Y."/>
            <person name="Malik S.-B."/>
            <person name="Maier U.G."/>
            <person name="McRose D."/>
            <person name="Mock T."/>
            <person name="Neilson J.A."/>
            <person name="Onodera N.T."/>
            <person name="Poole A.M."/>
            <person name="Pritham E.J."/>
            <person name="Richards T.A."/>
            <person name="Rocap G."/>
            <person name="Roy S.W."/>
            <person name="Sarai C."/>
            <person name="Schaack S."/>
            <person name="Shirato S."/>
            <person name="Slamovits C.H."/>
            <person name="Spencer D.F."/>
            <person name="Suzuki S."/>
            <person name="Worden A.Z."/>
            <person name="Zauner S."/>
            <person name="Barry K."/>
            <person name="Bell C."/>
            <person name="Bharti A.K."/>
            <person name="Crow J.A."/>
            <person name="Grimwood J."/>
            <person name="Kramer R."/>
            <person name="Lindquist E."/>
            <person name="Lucas S."/>
            <person name="Salamov A."/>
            <person name="McFadden G.I."/>
            <person name="Lane C.E."/>
            <person name="Keeling P.J."/>
            <person name="Gray M.W."/>
            <person name="Grigoriev I.V."/>
            <person name="Archibald J.M."/>
        </authorList>
    </citation>
    <scope>NUCLEOTIDE SEQUENCE</scope>
    <source>
        <strain evidence="4">CCMP2712</strain>
    </source>
</reference>
<dbReference type="AlphaFoldDB" id="L1JDI3"/>
<evidence type="ECO:0000313" key="2">
    <source>
        <dbReference type="EMBL" id="EKX46174.1"/>
    </source>
</evidence>
<dbReference type="EMBL" id="JH992995">
    <property type="protein sequence ID" value="EKX46174.1"/>
    <property type="molecule type" value="Genomic_DNA"/>
</dbReference>
<name>L1JDI3_GUITC</name>
<feature type="region of interest" description="Disordered" evidence="1">
    <location>
        <begin position="261"/>
        <end position="291"/>
    </location>
</feature>
<dbReference type="PaxDb" id="55529-EKX46174"/>
<reference evidence="2 4" key="1">
    <citation type="journal article" date="2012" name="Nature">
        <title>Algal genomes reveal evolutionary mosaicism and the fate of nucleomorphs.</title>
        <authorList>
            <consortium name="DOE Joint Genome Institute"/>
            <person name="Curtis B.A."/>
            <person name="Tanifuji G."/>
            <person name="Burki F."/>
            <person name="Gruber A."/>
            <person name="Irimia M."/>
            <person name="Maruyama S."/>
            <person name="Arias M.C."/>
            <person name="Ball S.G."/>
            <person name="Gile G.H."/>
            <person name="Hirakawa Y."/>
            <person name="Hopkins J.F."/>
            <person name="Kuo A."/>
            <person name="Rensing S.A."/>
            <person name="Schmutz J."/>
            <person name="Symeonidi A."/>
            <person name="Elias M."/>
            <person name="Eveleigh R.J."/>
            <person name="Herman E.K."/>
            <person name="Klute M.J."/>
            <person name="Nakayama T."/>
            <person name="Obornik M."/>
            <person name="Reyes-Prieto A."/>
            <person name="Armbrust E.V."/>
            <person name="Aves S.J."/>
            <person name="Beiko R.G."/>
            <person name="Coutinho P."/>
            <person name="Dacks J.B."/>
            <person name="Durnford D.G."/>
            <person name="Fast N.M."/>
            <person name="Green B.R."/>
            <person name="Grisdale C.J."/>
            <person name="Hempel F."/>
            <person name="Henrissat B."/>
            <person name="Hoppner M.P."/>
            <person name="Ishida K."/>
            <person name="Kim E."/>
            <person name="Koreny L."/>
            <person name="Kroth P.G."/>
            <person name="Liu Y."/>
            <person name="Malik S.B."/>
            <person name="Maier U.G."/>
            <person name="McRose D."/>
            <person name="Mock T."/>
            <person name="Neilson J.A."/>
            <person name="Onodera N.T."/>
            <person name="Poole A.M."/>
            <person name="Pritham E.J."/>
            <person name="Richards T.A."/>
            <person name="Rocap G."/>
            <person name="Roy S.W."/>
            <person name="Sarai C."/>
            <person name="Schaack S."/>
            <person name="Shirato S."/>
            <person name="Slamovits C.H."/>
            <person name="Spencer D.F."/>
            <person name="Suzuki S."/>
            <person name="Worden A.Z."/>
            <person name="Zauner S."/>
            <person name="Barry K."/>
            <person name="Bell C."/>
            <person name="Bharti A.K."/>
            <person name="Crow J.A."/>
            <person name="Grimwood J."/>
            <person name="Kramer R."/>
            <person name="Lindquist E."/>
            <person name="Lucas S."/>
            <person name="Salamov A."/>
            <person name="McFadden G.I."/>
            <person name="Lane C.E."/>
            <person name="Keeling P.J."/>
            <person name="Gray M.W."/>
            <person name="Grigoriev I.V."/>
            <person name="Archibald J.M."/>
        </authorList>
    </citation>
    <scope>NUCLEOTIDE SEQUENCE</scope>
    <source>
        <strain evidence="2 4">CCMP2712</strain>
    </source>
</reference>
<gene>
    <name evidence="2" type="ORF">GUITHDRAFT_152413</name>
</gene>
<dbReference type="RefSeq" id="XP_005833154.1">
    <property type="nucleotide sequence ID" value="XM_005833097.1"/>
</dbReference>
<feature type="region of interest" description="Disordered" evidence="1">
    <location>
        <begin position="318"/>
        <end position="400"/>
    </location>
</feature>
<accession>L1JDI3</accession>
<dbReference type="Proteomes" id="UP000011087">
    <property type="component" value="Unassembled WGS sequence"/>
</dbReference>
<sequence>MLMAAALGGYHMMMKRFEQDALASSQCEKNATAAKDLQQENARLVAKLDKLTKQYQKLLTYMKEKCDMGGGDPTGKMSSLCSTELDVCKGNLVEARAELKACSGYAEKIDDKNLQLKQNLTKIKEVDKRMLGETGALIDKLMRSNFSRAEKDKRLKSMIEKNLDDEESQLSSIFKSNGINLGRKNIDFLSKLSKNRSTSENNFSKLTNATSLVLNGGKDGKFKIQLNLGNGSKVDVKKLRDVLPSILKSLPLPLQPLARQLQSDVKKHQQELKVLDGPRRKKSKVDTRPDPAEIFRGMMQNFPSSMIANHPVFSRMGGLFPSRGRNPDDPARGEPFNPFSRMQRARGDDDDEEDDDKVRRSRISLPFPAARSPFQDRSSPMFPSFPGHLRPPFQNDDDND</sequence>
<dbReference type="EnsemblProtists" id="EKX46174">
    <property type="protein sequence ID" value="EKX46174"/>
    <property type="gene ID" value="GUITHDRAFT_152413"/>
</dbReference>
<proteinExistence type="predicted"/>
<reference evidence="3" key="3">
    <citation type="submission" date="2016-03" db="UniProtKB">
        <authorList>
            <consortium name="EnsemblProtists"/>
        </authorList>
    </citation>
    <scope>IDENTIFICATION</scope>
</reference>
<feature type="compositionally biased region" description="Basic and acidic residues" evidence="1">
    <location>
        <begin position="264"/>
        <end position="291"/>
    </location>
</feature>
<dbReference type="KEGG" id="gtt:GUITHDRAFT_152413"/>